<dbReference type="PANTHER" id="PTHR31144">
    <property type="entry name" value="UPF0602 PROTEIN C4ORF47"/>
    <property type="match status" value="1"/>
</dbReference>
<feature type="region of interest" description="Disordered" evidence="6">
    <location>
        <begin position="126"/>
        <end position="146"/>
    </location>
</feature>
<organism evidence="7 8">
    <name type="scientific">Larimichthys crocea</name>
    <name type="common">Large yellow croaker</name>
    <name type="synonym">Pseudosciaena crocea</name>
    <dbReference type="NCBI Taxonomy" id="215358"/>
    <lineage>
        <taxon>Eukaryota</taxon>
        <taxon>Metazoa</taxon>
        <taxon>Chordata</taxon>
        <taxon>Craniata</taxon>
        <taxon>Vertebrata</taxon>
        <taxon>Euteleostomi</taxon>
        <taxon>Actinopterygii</taxon>
        <taxon>Neopterygii</taxon>
        <taxon>Teleostei</taxon>
        <taxon>Neoteleostei</taxon>
        <taxon>Acanthomorphata</taxon>
        <taxon>Eupercaria</taxon>
        <taxon>Sciaenidae</taxon>
        <taxon>Larimichthys</taxon>
    </lineage>
</organism>
<evidence type="ECO:0000256" key="5">
    <source>
        <dbReference type="ARBA" id="ARBA00035693"/>
    </source>
</evidence>
<name>A0A6G0I323_LARCR</name>
<reference evidence="7 8" key="1">
    <citation type="submission" date="2019-07" db="EMBL/GenBank/DDBJ databases">
        <title>Chromosome genome assembly for large yellow croaker.</title>
        <authorList>
            <person name="Xiao S."/>
        </authorList>
    </citation>
    <scope>NUCLEOTIDE SEQUENCE [LARGE SCALE GENOMIC DNA]</scope>
    <source>
        <strain evidence="7">JMULYC20181020</strain>
        <tissue evidence="7">Muscle</tissue>
    </source>
</reference>
<dbReference type="GO" id="GO:0005881">
    <property type="term" value="C:cytoplasmic microtubule"/>
    <property type="evidence" value="ECO:0007669"/>
    <property type="project" value="TreeGrafter"/>
</dbReference>
<protein>
    <recommendedName>
        <fullName evidence="5">Cilia-and flagella-associated protein 96</fullName>
    </recommendedName>
</protein>
<dbReference type="Proteomes" id="UP000424527">
    <property type="component" value="Unassembled WGS sequence"/>
</dbReference>
<dbReference type="GO" id="GO:0005813">
    <property type="term" value="C:centrosome"/>
    <property type="evidence" value="ECO:0007669"/>
    <property type="project" value="UniProtKB-SubCell"/>
</dbReference>
<keyword evidence="3" id="KW-0206">Cytoskeleton</keyword>
<dbReference type="InterPro" id="IPR029358">
    <property type="entry name" value="CFAP96"/>
</dbReference>
<sequence length="335" mass="36981">MEGKNDMERLGVFKEMSYISVGDKYIPHTNRPFNESAYRSRQMQAGIAKQRCALQNGFFDKTFNRIFEREALSDPLKLARQKRLEQGKKNLDKAFLPCNAVKNPCGSGSYYGTLSGPVEAMSPLSVPRKTHRPPGRNIFTSPPKKGSGYSYPNVTLSKIELYASDPYGRAKEALKREATVHRSKLRGGPFKLNLHPSDYFQGNPYRSDKPLPPANKAVPPGQKVSPVPFKPPSPSKKIGGMKAGTFDTYPSHSADPYVIRRSKKSNQEPVFRPAPGPKSTPVKSIITVNVNSMSSRRTVDVFARDMRLTDGVCGAAGLQGAANTHKKPRLALCLV</sequence>
<feature type="region of interest" description="Disordered" evidence="6">
    <location>
        <begin position="262"/>
        <end position="282"/>
    </location>
</feature>
<gene>
    <name evidence="7" type="ORF">D5F01_LYC15414</name>
</gene>
<evidence type="ECO:0000313" key="7">
    <source>
        <dbReference type="EMBL" id="KAE8285747.1"/>
    </source>
</evidence>
<evidence type="ECO:0000313" key="8">
    <source>
        <dbReference type="Proteomes" id="UP000424527"/>
    </source>
</evidence>
<accession>A0A6G0I323</accession>
<keyword evidence="8" id="KW-1185">Reference proteome</keyword>
<proteinExistence type="inferred from homology"/>
<evidence type="ECO:0000256" key="2">
    <source>
        <dbReference type="ARBA" id="ARBA00022490"/>
    </source>
</evidence>
<evidence type="ECO:0000256" key="1">
    <source>
        <dbReference type="ARBA" id="ARBA00004300"/>
    </source>
</evidence>
<evidence type="ECO:0000256" key="4">
    <source>
        <dbReference type="ARBA" id="ARBA00035656"/>
    </source>
</evidence>
<comment type="similarity">
    <text evidence="4">Belongs to the CFAP96 family.</text>
</comment>
<comment type="subcellular location">
    <subcellularLocation>
        <location evidence="1">Cytoplasm</location>
        <location evidence="1">Cytoskeleton</location>
        <location evidence="1">Microtubule organizing center</location>
        <location evidence="1">Centrosome</location>
    </subcellularLocation>
</comment>
<dbReference type="Pfam" id="PF15239">
    <property type="entry name" value="CFAP96-like"/>
    <property type="match status" value="1"/>
</dbReference>
<comment type="caution">
    <text evidence="7">The sequence shown here is derived from an EMBL/GenBank/DDBJ whole genome shotgun (WGS) entry which is preliminary data.</text>
</comment>
<dbReference type="AlphaFoldDB" id="A0A6G0I323"/>
<dbReference type="PANTHER" id="PTHR31144:SF1">
    <property type="entry name" value="UPF0602 PROTEIN C4ORF47"/>
    <property type="match status" value="1"/>
</dbReference>
<evidence type="ECO:0000256" key="6">
    <source>
        <dbReference type="SAM" id="MobiDB-lite"/>
    </source>
</evidence>
<keyword evidence="2" id="KW-0963">Cytoplasm</keyword>
<feature type="region of interest" description="Disordered" evidence="6">
    <location>
        <begin position="187"/>
        <end position="246"/>
    </location>
</feature>
<evidence type="ECO:0000256" key="3">
    <source>
        <dbReference type="ARBA" id="ARBA00023212"/>
    </source>
</evidence>
<dbReference type="EMBL" id="REGW02000015">
    <property type="protein sequence ID" value="KAE8285747.1"/>
    <property type="molecule type" value="Genomic_DNA"/>
</dbReference>